<keyword evidence="3" id="KW-1185">Reference proteome</keyword>
<dbReference type="STRING" id="1121256.SAMN02746089_00480"/>
<sequence>MKFGVAIDLKLVKGAMEINNRNFLYYAGLFSYIGFAIAIPIIGGTLLGYYIDERFGRGHIFIFVFLILGLIDGFYNMIRIALRSSGMRKKR</sequence>
<gene>
    <name evidence="2" type="ORF">SAMN02746089_00480</name>
</gene>
<dbReference type="EMBL" id="FQVH01000003">
    <property type="protein sequence ID" value="SHE58916.1"/>
    <property type="molecule type" value="Genomic_DNA"/>
</dbReference>
<feature type="transmembrane region" description="Helical" evidence="1">
    <location>
        <begin position="23"/>
        <end position="48"/>
    </location>
</feature>
<keyword evidence="1" id="KW-0812">Transmembrane</keyword>
<evidence type="ECO:0000313" key="2">
    <source>
        <dbReference type="EMBL" id="SHE58916.1"/>
    </source>
</evidence>
<dbReference type="AlphaFoldDB" id="A0A1M4UQA3"/>
<dbReference type="InterPro" id="IPR032820">
    <property type="entry name" value="ATPase_put"/>
</dbReference>
<proteinExistence type="predicted"/>
<keyword evidence="1" id="KW-0472">Membrane</keyword>
<accession>A0A1M4UQA3</accession>
<evidence type="ECO:0000313" key="3">
    <source>
        <dbReference type="Proteomes" id="UP000184088"/>
    </source>
</evidence>
<keyword evidence="1" id="KW-1133">Transmembrane helix</keyword>
<dbReference type="RefSeq" id="WP_084110791.1">
    <property type="nucleotide sequence ID" value="NZ_FQVH01000003.1"/>
</dbReference>
<reference evidence="2 3" key="1">
    <citation type="submission" date="2016-11" db="EMBL/GenBank/DDBJ databases">
        <authorList>
            <person name="Jaros S."/>
            <person name="Januszkiewicz K."/>
            <person name="Wedrychowicz H."/>
        </authorList>
    </citation>
    <scope>NUCLEOTIDE SEQUENCE [LARGE SCALE GENOMIC DNA]</scope>
    <source>
        <strain evidence="2 3">DSM 17918</strain>
    </source>
</reference>
<evidence type="ECO:0000256" key="1">
    <source>
        <dbReference type="SAM" id="Phobius"/>
    </source>
</evidence>
<protein>
    <submittedName>
        <fullName evidence="2">Putative F0F1-ATPase subunit Ca2+/Mg2+ transporter</fullName>
    </submittedName>
</protein>
<feature type="transmembrane region" description="Helical" evidence="1">
    <location>
        <begin position="60"/>
        <end position="82"/>
    </location>
</feature>
<dbReference type="Pfam" id="PF09527">
    <property type="entry name" value="ATPase_gene1"/>
    <property type="match status" value="1"/>
</dbReference>
<dbReference type="Proteomes" id="UP000184088">
    <property type="component" value="Unassembled WGS sequence"/>
</dbReference>
<organism evidence="2 3">
    <name type="scientific">Caldanaerobius fijiensis DSM 17918</name>
    <dbReference type="NCBI Taxonomy" id="1121256"/>
    <lineage>
        <taxon>Bacteria</taxon>
        <taxon>Bacillati</taxon>
        <taxon>Bacillota</taxon>
        <taxon>Clostridia</taxon>
        <taxon>Thermoanaerobacterales</taxon>
        <taxon>Thermoanaerobacteraceae</taxon>
        <taxon>Caldanaerobius</taxon>
    </lineage>
</organism>
<name>A0A1M4UQA3_9THEO</name>